<gene>
    <name evidence="3" type="ORF">P5673_028966</name>
</gene>
<dbReference type="Proteomes" id="UP001249851">
    <property type="component" value="Unassembled WGS sequence"/>
</dbReference>
<dbReference type="Pfam" id="PF00096">
    <property type="entry name" value="zf-C2H2"/>
    <property type="match status" value="2"/>
</dbReference>
<dbReference type="PROSITE" id="PS50157">
    <property type="entry name" value="ZINC_FINGER_C2H2_2"/>
    <property type="match status" value="2"/>
</dbReference>
<proteinExistence type="predicted"/>
<protein>
    <recommendedName>
        <fullName evidence="2">C2H2-type domain-containing protein</fullName>
    </recommendedName>
</protein>
<feature type="domain" description="C2H2-type" evidence="2">
    <location>
        <begin position="155"/>
        <end position="178"/>
    </location>
</feature>
<evidence type="ECO:0000256" key="1">
    <source>
        <dbReference type="PROSITE-ProRule" id="PRU00042"/>
    </source>
</evidence>
<reference evidence="3" key="1">
    <citation type="journal article" date="2023" name="G3 (Bethesda)">
        <title>Whole genome assembly and annotation of the endangered Caribbean coral Acropora cervicornis.</title>
        <authorList>
            <person name="Selwyn J.D."/>
            <person name="Vollmer S.V."/>
        </authorList>
    </citation>
    <scope>NUCLEOTIDE SEQUENCE</scope>
    <source>
        <strain evidence="3">K2</strain>
    </source>
</reference>
<keyword evidence="1" id="KW-0863">Zinc-finger</keyword>
<organism evidence="3 4">
    <name type="scientific">Acropora cervicornis</name>
    <name type="common">Staghorn coral</name>
    <dbReference type="NCBI Taxonomy" id="6130"/>
    <lineage>
        <taxon>Eukaryota</taxon>
        <taxon>Metazoa</taxon>
        <taxon>Cnidaria</taxon>
        <taxon>Anthozoa</taxon>
        <taxon>Hexacorallia</taxon>
        <taxon>Scleractinia</taxon>
        <taxon>Astrocoeniina</taxon>
        <taxon>Acroporidae</taxon>
        <taxon>Acropora</taxon>
    </lineage>
</organism>
<evidence type="ECO:0000313" key="3">
    <source>
        <dbReference type="EMBL" id="KAK2550441.1"/>
    </source>
</evidence>
<evidence type="ECO:0000259" key="2">
    <source>
        <dbReference type="PROSITE" id="PS50157"/>
    </source>
</evidence>
<reference evidence="3" key="2">
    <citation type="journal article" date="2023" name="Science">
        <title>Genomic signatures of disease resistance in endangered staghorn corals.</title>
        <authorList>
            <person name="Vollmer S.V."/>
            <person name="Selwyn J.D."/>
            <person name="Despard B.A."/>
            <person name="Roesel C.L."/>
        </authorList>
    </citation>
    <scope>NUCLEOTIDE SEQUENCE</scope>
    <source>
        <strain evidence="3">K2</strain>
    </source>
</reference>
<feature type="non-terminal residue" evidence="3">
    <location>
        <position position="178"/>
    </location>
</feature>
<dbReference type="AlphaFoldDB" id="A0AAD9UUI2"/>
<dbReference type="GO" id="GO:0008270">
    <property type="term" value="F:zinc ion binding"/>
    <property type="evidence" value="ECO:0007669"/>
    <property type="project" value="UniProtKB-KW"/>
</dbReference>
<evidence type="ECO:0000313" key="4">
    <source>
        <dbReference type="Proteomes" id="UP001249851"/>
    </source>
</evidence>
<dbReference type="InterPro" id="IPR013087">
    <property type="entry name" value="Znf_C2H2_type"/>
</dbReference>
<keyword evidence="1" id="KW-0862">Zinc</keyword>
<comment type="caution">
    <text evidence="3">The sequence shown here is derived from an EMBL/GenBank/DDBJ whole genome shotgun (WGS) entry which is preliminary data.</text>
</comment>
<dbReference type="PROSITE" id="PS00028">
    <property type="entry name" value="ZINC_FINGER_C2H2_1"/>
    <property type="match status" value="2"/>
</dbReference>
<accession>A0AAD9UUI2</accession>
<keyword evidence="1" id="KW-0479">Metal-binding</keyword>
<sequence length="178" mass="20101">MSNTPSYCRRNISKLVIAHIHNQAVVDCQWEIKKTKRWKRECNVCKLGRRHRGSLREMYSYRPEYDELEIVGECINCGGASSKHAFKTAGYVNHKKSHEKDLGYANLLPSRPADTTCVICSKKCKTSAGLKRHMVIHKKTIPFSSSVNPVISLGFICHVCHRPCKSAAGLKSHLRVHG</sequence>
<feature type="domain" description="C2H2-type" evidence="2">
    <location>
        <begin position="115"/>
        <end position="142"/>
    </location>
</feature>
<dbReference type="Gene3D" id="3.30.160.60">
    <property type="entry name" value="Classic Zinc Finger"/>
    <property type="match status" value="1"/>
</dbReference>
<keyword evidence="4" id="KW-1185">Reference proteome</keyword>
<dbReference type="EMBL" id="JARQWQ010000111">
    <property type="protein sequence ID" value="KAK2550441.1"/>
    <property type="molecule type" value="Genomic_DNA"/>
</dbReference>
<name>A0AAD9UUI2_ACRCE</name>
<dbReference type="SMART" id="SM00355">
    <property type="entry name" value="ZnF_C2H2"/>
    <property type="match status" value="3"/>
</dbReference>